<dbReference type="Pfam" id="PF08631">
    <property type="entry name" value="SPO22"/>
    <property type="match status" value="1"/>
</dbReference>
<dbReference type="PANTHER" id="PTHR40375:SF2">
    <property type="entry name" value="SPORULATION-SPECIFIC PROTEIN 22"/>
    <property type="match status" value="1"/>
</dbReference>
<evidence type="ECO:0000256" key="1">
    <source>
        <dbReference type="ARBA" id="ARBA00023254"/>
    </source>
</evidence>
<organism evidence="2 3">
    <name type="scientific">Elasticomyces elasticus</name>
    <dbReference type="NCBI Taxonomy" id="574655"/>
    <lineage>
        <taxon>Eukaryota</taxon>
        <taxon>Fungi</taxon>
        <taxon>Dikarya</taxon>
        <taxon>Ascomycota</taxon>
        <taxon>Pezizomycotina</taxon>
        <taxon>Dothideomycetes</taxon>
        <taxon>Dothideomycetidae</taxon>
        <taxon>Mycosphaerellales</taxon>
        <taxon>Teratosphaeriaceae</taxon>
        <taxon>Elasticomyces</taxon>
    </lineage>
</organism>
<dbReference type="GO" id="GO:0090173">
    <property type="term" value="P:regulation of synaptonemal complex assembly"/>
    <property type="evidence" value="ECO:0007669"/>
    <property type="project" value="InterPro"/>
</dbReference>
<dbReference type="GO" id="GO:0051321">
    <property type="term" value="P:meiotic cell cycle"/>
    <property type="evidence" value="ECO:0007669"/>
    <property type="project" value="UniProtKB-KW"/>
</dbReference>
<dbReference type="EMBL" id="JAVRQU010000003">
    <property type="protein sequence ID" value="KAK5704957.1"/>
    <property type="molecule type" value="Genomic_DNA"/>
</dbReference>
<accession>A0AAN7WGJ4</accession>
<gene>
    <name evidence="2" type="primary">SPO22_2</name>
    <name evidence="2" type="ORF">LTR97_002071</name>
</gene>
<evidence type="ECO:0000313" key="3">
    <source>
        <dbReference type="Proteomes" id="UP001310594"/>
    </source>
</evidence>
<dbReference type="InterPro" id="IPR013940">
    <property type="entry name" value="Spo22/ZIP4/TEX11"/>
</dbReference>
<dbReference type="Proteomes" id="UP001310594">
    <property type="component" value="Unassembled WGS sequence"/>
</dbReference>
<proteinExistence type="predicted"/>
<name>A0AAN7WGJ4_9PEZI</name>
<sequence length="603" mass="67534">MQSIHKLRHKSSQSSLAALTDFIATRLLPDCAPADTASGQSFERLERALVTYVMFACTSSGLEAQDSLVGIRSVLDEVSSQTERGLSARATHAAQTLIWKRASSATDDFVDEWCQLLRHTMFDSAGQMNKARIGRKAIAAALARNNSNAARRAFFEMPETTQNESITRYLLFKVALHDNDHELATECLAMVTKHAEKDPTYLYACVLEAQQSQMRQIAVAALQALTERQPPGVHLPTLLRCTARLLVGELDASPQDLDRMVEPVVILFERAAKNTAVLRQGTDVQWRSEIQWWSKNTYNLSLRLYADVHPGLLVRLLNVCVHFLECWPADDGPMHQDDVRHRRLLCHFLAASALVVLGRSDESDDGLECYANARGHIANYVQQCSKWVLATGHRAAAETQRRDVLAREFELLKFDLECIMKLKQWDELDATVKVFMSFEGTDRWDSLADLLVVIHDHARSEGVLSAATAQIHELLQKCINATWKKDKDAAKMSRWLRLTYSINMQDGSPDFALKVVQQAASVAQKSEKEATKYPLDELCWLATMAFNKAVDSLNTEEAACAAPWTDAALELARYASDNGALHKNLTLRKEAAQRRMHDIGARA</sequence>
<comment type="caution">
    <text evidence="2">The sequence shown here is derived from an EMBL/GenBank/DDBJ whole genome shotgun (WGS) entry which is preliminary data.</text>
</comment>
<dbReference type="InterPro" id="IPR039057">
    <property type="entry name" value="Spo22/ZIP4"/>
</dbReference>
<dbReference type="PANTHER" id="PTHR40375">
    <property type="entry name" value="SPORULATION-SPECIFIC PROTEIN 22"/>
    <property type="match status" value="1"/>
</dbReference>
<keyword evidence="1" id="KW-0469">Meiosis</keyword>
<protein>
    <submittedName>
        <fullName evidence="2">Sporulation-specific protein 22</fullName>
    </submittedName>
</protein>
<dbReference type="AlphaFoldDB" id="A0AAN7WGJ4"/>
<evidence type="ECO:0000313" key="2">
    <source>
        <dbReference type="EMBL" id="KAK5704957.1"/>
    </source>
</evidence>
<reference evidence="2" key="1">
    <citation type="submission" date="2023-08" db="EMBL/GenBank/DDBJ databases">
        <title>Black Yeasts Isolated from many extreme environments.</title>
        <authorList>
            <person name="Coleine C."/>
            <person name="Stajich J.E."/>
            <person name="Selbmann L."/>
        </authorList>
    </citation>
    <scope>NUCLEOTIDE SEQUENCE</scope>
    <source>
        <strain evidence="2">CCFEE 5810</strain>
    </source>
</reference>